<comment type="caution">
    <text evidence="1">The sequence shown here is derived from an EMBL/GenBank/DDBJ whole genome shotgun (WGS) entry which is preliminary data.</text>
</comment>
<accession>A0ACC3AU01</accession>
<sequence>MEEPEKSRYHAERLVGSAIVQEFHVMVQEGLEYSYLTNGLMDVQLWVRYDDPATFYYHLGDPVELSLDLDLDLDDANSESASPEQSTSEYLTSSSPILSGPRVTT</sequence>
<gene>
    <name evidence="1" type="ORF">N8T08_009328</name>
</gene>
<protein>
    <submittedName>
        <fullName evidence="1">Uncharacterized protein</fullName>
    </submittedName>
</protein>
<name>A0ACC3AU01_9EURO</name>
<dbReference type="EMBL" id="JAOPJF010000068">
    <property type="protein sequence ID" value="KAK1141161.1"/>
    <property type="molecule type" value="Genomic_DNA"/>
</dbReference>
<dbReference type="Proteomes" id="UP001177260">
    <property type="component" value="Unassembled WGS sequence"/>
</dbReference>
<reference evidence="1 2" key="1">
    <citation type="journal article" date="2023" name="ACS Omega">
        <title>Identification of the Neoaspergillic Acid Biosynthesis Gene Cluster by Establishing an In Vitro CRISPR-Ribonucleoprotein Genetic System in Aspergillus melleus.</title>
        <authorList>
            <person name="Yuan B."/>
            <person name="Grau M.F."/>
            <person name="Murata R.M."/>
            <person name="Torok T."/>
            <person name="Venkateswaran K."/>
            <person name="Stajich J.E."/>
            <person name="Wang C.C.C."/>
        </authorList>
    </citation>
    <scope>NUCLEOTIDE SEQUENCE [LARGE SCALE GENOMIC DNA]</scope>
    <source>
        <strain evidence="1 2">IMV 1140</strain>
    </source>
</reference>
<keyword evidence="2" id="KW-1185">Reference proteome</keyword>
<proteinExistence type="predicted"/>
<organism evidence="1 2">
    <name type="scientific">Aspergillus melleus</name>
    <dbReference type="NCBI Taxonomy" id="138277"/>
    <lineage>
        <taxon>Eukaryota</taxon>
        <taxon>Fungi</taxon>
        <taxon>Dikarya</taxon>
        <taxon>Ascomycota</taxon>
        <taxon>Pezizomycotina</taxon>
        <taxon>Eurotiomycetes</taxon>
        <taxon>Eurotiomycetidae</taxon>
        <taxon>Eurotiales</taxon>
        <taxon>Aspergillaceae</taxon>
        <taxon>Aspergillus</taxon>
        <taxon>Aspergillus subgen. Circumdati</taxon>
    </lineage>
</organism>
<evidence type="ECO:0000313" key="1">
    <source>
        <dbReference type="EMBL" id="KAK1141161.1"/>
    </source>
</evidence>
<evidence type="ECO:0000313" key="2">
    <source>
        <dbReference type="Proteomes" id="UP001177260"/>
    </source>
</evidence>